<dbReference type="Gene3D" id="1.10.10.60">
    <property type="entry name" value="Homeodomain-like"/>
    <property type="match status" value="1"/>
</dbReference>
<evidence type="ECO:0000313" key="1">
    <source>
        <dbReference type="EMBL" id="CAA9586582.1"/>
    </source>
</evidence>
<dbReference type="Pfam" id="PF13565">
    <property type="entry name" value="HTH_32"/>
    <property type="match status" value="1"/>
</dbReference>
<reference evidence="1" key="1">
    <citation type="submission" date="2020-02" db="EMBL/GenBank/DDBJ databases">
        <authorList>
            <person name="Meier V. D."/>
        </authorList>
    </citation>
    <scope>NUCLEOTIDE SEQUENCE</scope>
    <source>
        <strain evidence="1">AVDCRST_MAG88</strain>
    </source>
</reference>
<name>A0A6J4VVG4_9BACT</name>
<dbReference type="InterPro" id="IPR009057">
    <property type="entry name" value="Homeodomain-like_sf"/>
</dbReference>
<accession>A0A6J4VVG4</accession>
<dbReference type="EMBL" id="CADCWM010000997">
    <property type="protein sequence ID" value="CAA9586582.1"/>
    <property type="molecule type" value="Genomic_DNA"/>
</dbReference>
<dbReference type="SUPFAM" id="SSF46689">
    <property type="entry name" value="Homeodomain-like"/>
    <property type="match status" value="1"/>
</dbReference>
<gene>
    <name evidence="1" type="ORF">AVDCRST_MAG88-4037</name>
</gene>
<dbReference type="AlphaFoldDB" id="A0A6J4VVG4"/>
<organism evidence="1">
    <name type="scientific">uncultured Thermomicrobiales bacterium</name>
    <dbReference type="NCBI Taxonomy" id="1645740"/>
    <lineage>
        <taxon>Bacteria</taxon>
        <taxon>Pseudomonadati</taxon>
        <taxon>Thermomicrobiota</taxon>
        <taxon>Thermomicrobia</taxon>
        <taxon>Thermomicrobiales</taxon>
        <taxon>environmental samples</taxon>
    </lineage>
</organism>
<protein>
    <submittedName>
        <fullName evidence="1">Mobile element protein</fullName>
    </submittedName>
</protein>
<sequence>MGREPVPAALTGLTPARREEAFALFARLRPFLEEGVPLPRLAREAGIPLRTLRRWVAGYRRDGLAGLVRRPRADRGRPRRLVPALRQLIEGLALRSPAPTAAAIHRQIRPVAEREGWPVPSYRTVAAVVQGLDPALATLAREGVKAYSGRFDLLHRHEAPHSNAIWQADHTQLDVWLLDDGGLCARLRRPLRHRHRARAASGNLAQG</sequence>
<proteinExistence type="predicted"/>